<dbReference type="EMBL" id="CAJNOL010017934">
    <property type="protein sequence ID" value="CAF1680088.1"/>
    <property type="molecule type" value="Genomic_DNA"/>
</dbReference>
<reference evidence="2" key="1">
    <citation type="submission" date="2021-02" db="EMBL/GenBank/DDBJ databases">
        <authorList>
            <person name="Nowell W R."/>
        </authorList>
    </citation>
    <scope>NUCLEOTIDE SEQUENCE</scope>
</reference>
<evidence type="ECO:0000313" key="5">
    <source>
        <dbReference type="Proteomes" id="UP000663870"/>
    </source>
</evidence>
<evidence type="ECO:0000313" key="3">
    <source>
        <dbReference type="EMBL" id="CAF1680088.1"/>
    </source>
</evidence>
<keyword evidence="5" id="KW-1185">Reference proteome</keyword>
<evidence type="ECO:0000313" key="2">
    <source>
        <dbReference type="EMBL" id="CAF1568038.1"/>
    </source>
</evidence>
<gene>
    <name evidence="3" type="ORF">JXQ802_LOCUS59021</name>
    <name evidence="2" type="ORF">PYM288_LOCUS42370</name>
</gene>
<evidence type="ECO:0000256" key="1">
    <source>
        <dbReference type="SAM" id="MobiDB-lite"/>
    </source>
</evidence>
<accession>A0A815YBC9</accession>
<feature type="non-terminal residue" evidence="2">
    <location>
        <position position="1"/>
    </location>
</feature>
<comment type="caution">
    <text evidence="2">The sequence shown here is derived from an EMBL/GenBank/DDBJ whole genome shotgun (WGS) entry which is preliminary data.</text>
</comment>
<proteinExistence type="predicted"/>
<dbReference type="AlphaFoldDB" id="A0A815YBC9"/>
<protein>
    <submittedName>
        <fullName evidence="2">Uncharacterized protein</fullName>
    </submittedName>
</protein>
<dbReference type="EMBL" id="CAJNOH010015995">
    <property type="protein sequence ID" value="CAF1568038.1"/>
    <property type="molecule type" value="Genomic_DNA"/>
</dbReference>
<evidence type="ECO:0000313" key="4">
    <source>
        <dbReference type="Proteomes" id="UP000663854"/>
    </source>
</evidence>
<name>A0A815YBC9_9BILA</name>
<organism evidence="2 4">
    <name type="scientific">Rotaria sordida</name>
    <dbReference type="NCBI Taxonomy" id="392033"/>
    <lineage>
        <taxon>Eukaryota</taxon>
        <taxon>Metazoa</taxon>
        <taxon>Spiralia</taxon>
        <taxon>Gnathifera</taxon>
        <taxon>Rotifera</taxon>
        <taxon>Eurotatoria</taxon>
        <taxon>Bdelloidea</taxon>
        <taxon>Philodinida</taxon>
        <taxon>Philodinidae</taxon>
        <taxon>Rotaria</taxon>
    </lineage>
</organism>
<dbReference type="Proteomes" id="UP000663854">
    <property type="component" value="Unassembled WGS sequence"/>
</dbReference>
<feature type="region of interest" description="Disordered" evidence="1">
    <location>
        <begin position="1"/>
        <end position="21"/>
    </location>
</feature>
<dbReference type="Proteomes" id="UP000663870">
    <property type="component" value="Unassembled WGS sequence"/>
</dbReference>
<sequence>PPPPIIKYGRPSLELKLNENN</sequence>